<comment type="caution">
    <text evidence="1">The sequence shown here is derived from an EMBL/GenBank/DDBJ whole genome shotgun (WGS) entry which is preliminary data.</text>
</comment>
<accession>A0AAV7QPT8</accession>
<dbReference type="AlphaFoldDB" id="A0AAV7QPT8"/>
<gene>
    <name evidence="1" type="ORF">NDU88_008856</name>
</gene>
<dbReference type="EMBL" id="JANPWB010000010">
    <property type="protein sequence ID" value="KAJ1142542.1"/>
    <property type="molecule type" value="Genomic_DNA"/>
</dbReference>
<reference evidence="1" key="1">
    <citation type="journal article" date="2022" name="bioRxiv">
        <title>Sequencing and chromosome-scale assembly of the giantPleurodeles waltlgenome.</title>
        <authorList>
            <person name="Brown T."/>
            <person name="Elewa A."/>
            <person name="Iarovenko S."/>
            <person name="Subramanian E."/>
            <person name="Araus A.J."/>
            <person name="Petzold A."/>
            <person name="Susuki M."/>
            <person name="Suzuki K.-i.T."/>
            <person name="Hayashi T."/>
            <person name="Toyoda A."/>
            <person name="Oliveira C."/>
            <person name="Osipova E."/>
            <person name="Leigh N.D."/>
            <person name="Simon A."/>
            <person name="Yun M.H."/>
        </authorList>
    </citation>
    <scope>NUCLEOTIDE SEQUENCE</scope>
    <source>
        <strain evidence="1">20211129_DDA</strain>
        <tissue evidence="1">Liver</tissue>
    </source>
</reference>
<protein>
    <submittedName>
        <fullName evidence="1">Uncharacterized protein</fullName>
    </submittedName>
</protein>
<dbReference type="Proteomes" id="UP001066276">
    <property type="component" value="Chromosome 6"/>
</dbReference>
<organism evidence="1 2">
    <name type="scientific">Pleurodeles waltl</name>
    <name type="common">Iberian ribbed newt</name>
    <dbReference type="NCBI Taxonomy" id="8319"/>
    <lineage>
        <taxon>Eukaryota</taxon>
        <taxon>Metazoa</taxon>
        <taxon>Chordata</taxon>
        <taxon>Craniata</taxon>
        <taxon>Vertebrata</taxon>
        <taxon>Euteleostomi</taxon>
        <taxon>Amphibia</taxon>
        <taxon>Batrachia</taxon>
        <taxon>Caudata</taxon>
        <taxon>Salamandroidea</taxon>
        <taxon>Salamandridae</taxon>
        <taxon>Pleurodelinae</taxon>
        <taxon>Pleurodeles</taxon>
    </lineage>
</organism>
<evidence type="ECO:0000313" key="2">
    <source>
        <dbReference type="Proteomes" id="UP001066276"/>
    </source>
</evidence>
<proteinExistence type="predicted"/>
<keyword evidence="2" id="KW-1185">Reference proteome</keyword>
<evidence type="ECO:0000313" key="1">
    <source>
        <dbReference type="EMBL" id="KAJ1142542.1"/>
    </source>
</evidence>
<name>A0AAV7QPT8_PLEWA</name>
<sequence length="105" mass="11052">MAEECMRRVLALLMKAGCMDLGKQEARGPLRPARKTLSGVGAMGLACSLLRSGSKPVQVRGGRQAMGKSVGGGRGLLLGAQREGCHLMQTHRRSLAVPAGQGKKR</sequence>